<dbReference type="PANTHER" id="PTHR48094:SF12">
    <property type="entry name" value="PARKINSON DISEASE PROTEIN 7 HOMOLOG"/>
    <property type="match status" value="1"/>
</dbReference>
<dbReference type="InterPro" id="IPR029062">
    <property type="entry name" value="Class_I_gatase-like"/>
</dbReference>
<dbReference type="GO" id="GO:0006508">
    <property type="term" value="P:proteolysis"/>
    <property type="evidence" value="ECO:0007669"/>
    <property type="project" value="UniProtKB-KW"/>
</dbReference>
<keyword evidence="2" id="KW-0645">Protease</keyword>
<dbReference type="SUPFAM" id="SSF52317">
    <property type="entry name" value="Class I glutamine amidotransferase-like"/>
    <property type="match status" value="1"/>
</dbReference>
<evidence type="ECO:0000313" key="2">
    <source>
        <dbReference type="EMBL" id="PXW80965.1"/>
    </source>
</evidence>
<feature type="domain" description="DJ-1/PfpI" evidence="1">
    <location>
        <begin position="2"/>
        <end position="163"/>
    </location>
</feature>
<keyword evidence="3" id="KW-1185">Reference proteome</keyword>
<dbReference type="GO" id="GO:0008233">
    <property type="term" value="F:peptidase activity"/>
    <property type="evidence" value="ECO:0007669"/>
    <property type="project" value="UniProtKB-KW"/>
</dbReference>
<dbReference type="GO" id="GO:0005737">
    <property type="term" value="C:cytoplasm"/>
    <property type="evidence" value="ECO:0007669"/>
    <property type="project" value="TreeGrafter"/>
</dbReference>
<dbReference type="EMBL" id="QJJQ01000023">
    <property type="protein sequence ID" value="PXW80965.1"/>
    <property type="molecule type" value="Genomic_DNA"/>
</dbReference>
<protein>
    <submittedName>
        <fullName evidence="2">Putative intracellular protease/amidase</fullName>
    </submittedName>
</protein>
<accession>A0A2V3VLS6</accession>
<dbReference type="Gene3D" id="3.40.50.880">
    <property type="match status" value="1"/>
</dbReference>
<dbReference type="OrthoDB" id="6003696at2"/>
<comment type="caution">
    <text evidence="2">The sequence shown here is derived from an EMBL/GenBank/DDBJ whole genome shotgun (WGS) entry which is preliminary data.</text>
</comment>
<dbReference type="PANTHER" id="PTHR48094">
    <property type="entry name" value="PROTEIN/NUCLEIC ACID DEGLYCASE DJ-1-RELATED"/>
    <property type="match status" value="1"/>
</dbReference>
<keyword evidence="2" id="KW-0378">Hydrolase</keyword>
<organism evidence="2 3">
    <name type="scientific">Pseudogracilibacillus auburnensis</name>
    <dbReference type="NCBI Taxonomy" id="1494959"/>
    <lineage>
        <taxon>Bacteria</taxon>
        <taxon>Bacillati</taxon>
        <taxon>Bacillota</taxon>
        <taxon>Bacilli</taxon>
        <taxon>Bacillales</taxon>
        <taxon>Bacillaceae</taxon>
        <taxon>Pseudogracilibacillus</taxon>
    </lineage>
</organism>
<gene>
    <name evidence="2" type="ORF">DFR56_1235</name>
</gene>
<evidence type="ECO:0000259" key="1">
    <source>
        <dbReference type="Pfam" id="PF01965"/>
    </source>
</evidence>
<evidence type="ECO:0000313" key="3">
    <source>
        <dbReference type="Proteomes" id="UP000247978"/>
    </source>
</evidence>
<dbReference type="RefSeq" id="WP_110397419.1">
    <property type="nucleotide sequence ID" value="NZ_JBHUHB010000001.1"/>
</dbReference>
<dbReference type="Proteomes" id="UP000247978">
    <property type="component" value="Unassembled WGS sequence"/>
</dbReference>
<dbReference type="AlphaFoldDB" id="A0A2V3VLS6"/>
<dbReference type="InterPro" id="IPR050325">
    <property type="entry name" value="Prot/Nucl_acid_deglycase"/>
</dbReference>
<proteinExistence type="predicted"/>
<name>A0A2V3VLS6_9BACI</name>
<dbReference type="InterPro" id="IPR002818">
    <property type="entry name" value="DJ-1/PfpI"/>
</dbReference>
<sequence>MKQVLCLIYPKYADFQIAHTLFLLKKFGKITITTASIDGKAVESIGSLKTEVDIPLHKVDVANYDLILLPGGDGIADVLHEEVISLILKNTAQATIPIASICGAAALLAKAEVLKGKKFTCFIHTVQENETIFELATYTGKDIEVDEQIITAKGTAFAELAVSVGEQLTIFSSSKQKDTLYNFCKGISIE</sequence>
<dbReference type="Pfam" id="PF01965">
    <property type="entry name" value="DJ-1_PfpI"/>
    <property type="match status" value="1"/>
</dbReference>
<reference evidence="2 3" key="1">
    <citation type="submission" date="2018-05" db="EMBL/GenBank/DDBJ databases">
        <title>Genomic Encyclopedia of Type Strains, Phase IV (KMG-IV): sequencing the most valuable type-strain genomes for metagenomic binning, comparative biology and taxonomic classification.</title>
        <authorList>
            <person name="Goeker M."/>
        </authorList>
    </citation>
    <scope>NUCLEOTIDE SEQUENCE [LARGE SCALE GENOMIC DNA]</scope>
    <source>
        <strain evidence="2 3">DSM 28556</strain>
    </source>
</reference>